<keyword evidence="2" id="KW-1185">Reference proteome</keyword>
<name>A0A9K3ICE6_HELAN</name>
<evidence type="ECO:0000313" key="1">
    <source>
        <dbReference type="EMBL" id="KAF5794334.1"/>
    </source>
</evidence>
<reference evidence="1" key="1">
    <citation type="journal article" date="2017" name="Nature">
        <title>The sunflower genome provides insights into oil metabolism, flowering and Asterid evolution.</title>
        <authorList>
            <person name="Badouin H."/>
            <person name="Gouzy J."/>
            <person name="Grassa C.J."/>
            <person name="Murat F."/>
            <person name="Staton S.E."/>
            <person name="Cottret L."/>
            <person name="Lelandais-Briere C."/>
            <person name="Owens G.L."/>
            <person name="Carrere S."/>
            <person name="Mayjonade B."/>
            <person name="Legrand L."/>
            <person name="Gill N."/>
            <person name="Kane N.C."/>
            <person name="Bowers J.E."/>
            <person name="Hubner S."/>
            <person name="Bellec A."/>
            <person name="Berard A."/>
            <person name="Berges H."/>
            <person name="Blanchet N."/>
            <person name="Boniface M.C."/>
            <person name="Brunel D."/>
            <person name="Catrice O."/>
            <person name="Chaidir N."/>
            <person name="Claudel C."/>
            <person name="Donnadieu C."/>
            <person name="Faraut T."/>
            <person name="Fievet G."/>
            <person name="Helmstetter N."/>
            <person name="King M."/>
            <person name="Knapp S.J."/>
            <person name="Lai Z."/>
            <person name="Le Paslier M.C."/>
            <person name="Lippi Y."/>
            <person name="Lorenzon L."/>
            <person name="Mandel J.R."/>
            <person name="Marage G."/>
            <person name="Marchand G."/>
            <person name="Marquand E."/>
            <person name="Bret-Mestries E."/>
            <person name="Morien E."/>
            <person name="Nambeesan S."/>
            <person name="Nguyen T."/>
            <person name="Pegot-Espagnet P."/>
            <person name="Pouilly N."/>
            <person name="Raftis F."/>
            <person name="Sallet E."/>
            <person name="Schiex T."/>
            <person name="Thomas J."/>
            <person name="Vandecasteele C."/>
            <person name="Vares D."/>
            <person name="Vear F."/>
            <person name="Vautrin S."/>
            <person name="Crespi M."/>
            <person name="Mangin B."/>
            <person name="Burke J.M."/>
            <person name="Salse J."/>
            <person name="Munos S."/>
            <person name="Vincourt P."/>
            <person name="Rieseberg L.H."/>
            <person name="Langlade N.B."/>
        </authorList>
    </citation>
    <scope>NUCLEOTIDE SEQUENCE</scope>
    <source>
        <tissue evidence="1">Leaves</tissue>
    </source>
</reference>
<gene>
    <name evidence="1" type="ORF">HanXRQr2_Chr08g0326931</name>
</gene>
<dbReference type="Gramene" id="mRNA:HanXRQr2_Chr08g0326931">
    <property type="protein sequence ID" value="mRNA:HanXRQr2_Chr08g0326931"/>
    <property type="gene ID" value="HanXRQr2_Chr08g0326931"/>
</dbReference>
<organism evidence="1 2">
    <name type="scientific">Helianthus annuus</name>
    <name type="common">Common sunflower</name>
    <dbReference type="NCBI Taxonomy" id="4232"/>
    <lineage>
        <taxon>Eukaryota</taxon>
        <taxon>Viridiplantae</taxon>
        <taxon>Streptophyta</taxon>
        <taxon>Embryophyta</taxon>
        <taxon>Tracheophyta</taxon>
        <taxon>Spermatophyta</taxon>
        <taxon>Magnoliopsida</taxon>
        <taxon>eudicotyledons</taxon>
        <taxon>Gunneridae</taxon>
        <taxon>Pentapetalae</taxon>
        <taxon>asterids</taxon>
        <taxon>campanulids</taxon>
        <taxon>Asterales</taxon>
        <taxon>Asteraceae</taxon>
        <taxon>Asteroideae</taxon>
        <taxon>Heliantheae alliance</taxon>
        <taxon>Heliantheae</taxon>
        <taxon>Helianthus</taxon>
    </lineage>
</organism>
<dbReference type="EMBL" id="MNCJ02000323">
    <property type="protein sequence ID" value="KAF5794334.1"/>
    <property type="molecule type" value="Genomic_DNA"/>
</dbReference>
<dbReference type="AlphaFoldDB" id="A0A9K3ICE6"/>
<protein>
    <submittedName>
        <fullName evidence="1">Uncharacterized protein</fullName>
    </submittedName>
</protein>
<proteinExistence type="predicted"/>
<sequence>MSEHPCNLPELPEPYEDRDKKPFPVRFTEHVAWVRSLPEIGSCCFG</sequence>
<reference evidence="1" key="2">
    <citation type="submission" date="2020-06" db="EMBL/GenBank/DDBJ databases">
        <title>Helianthus annuus Genome sequencing and assembly Release 2.</title>
        <authorList>
            <person name="Gouzy J."/>
            <person name="Langlade N."/>
            <person name="Munos S."/>
        </authorList>
    </citation>
    <scope>NUCLEOTIDE SEQUENCE</scope>
    <source>
        <tissue evidence="1">Leaves</tissue>
    </source>
</reference>
<dbReference type="Proteomes" id="UP000215914">
    <property type="component" value="Unassembled WGS sequence"/>
</dbReference>
<accession>A0A9K3ICE6</accession>
<comment type="caution">
    <text evidence="1">The sequence shown here is derived from an EMBL/GenBank/DDBJ whole genome shotgun (WGS) entry which is preliminary data.</text>
</comment>
<evidence type="ECO:0000313" key="2">
    <source>
        <dbReference type="Proteomes" id="UP000215914"/>
    </source>
</evidence>